<reference evidence="1" key="1">
    <citation type="journal article" date="2012" name="PLoS Genet.">
        <title>Comparative analysis of the genomes of two field isolates of the rice blast fungus Magnaporthe oryzae.</title>
        <authorList>
            <person name="Xue M."/>
            <person name="Yang J."/>
            <person name="Li Z."/>
            <person name="Hu S."/>
            <person name="Yao N."/>
            <person name="Dean R.A."/>
            <person name="Zhao W."/>
            <person name="Shen M."/>
            <person name="Zhang H."/>
            <person name="Li C."/>
            <person name="Liu L."/>
            <person name="Cao L."/>
            <person name="Xu X."/>
            <person name="Xing Y."/>
            <person name="Hsiang T."/>
            <person name="Zhang Z."/>
            <person name="Xu J.R."/>
            <person name="Peng Y.L."/>
        </authorList>
    </citation>
    <scope>NUCLEOTIDE SEQUENCE</scope>
    <source>
        <strain evidence="1">Y34</strain>
    </source>
</reference>
<dbReference type="Proteomes" id="UP000011086">
    <property type="component" value="Unassembled WGS sequence"/>
</dbReference>
<proteinExistence type="predicted"/>
<name>A0AA97PNZ7_PYRO3</name>
<sequence>MVGRDSVQKQKAILSYKLLYWKERSELLSEGGLARSI</sequence>
<accession>A0AA97PNZ7</accession>
<evidence type="ECO:0000313" key="1">
    <source>
        <dbReference type="EMBL" id="ELQ41393.1"/>
    </source>
</evidence>
<organism evidence="1">
    <name type="scientific">Pyricularia oryzae (strain Y34)</name>
    <name type="common">Rice blast fungus</name>
    <name type="synonym">Magnaporthe oryzae</name>
    <dbReference type="NCBI Taxonomy" id="1143189"/>
    <lineage>
        <taxon>Eukaryota</taxon>
        <taxon>Fungi</taxon>
        <taxon>Dikarya</taxon>
        <taxon>Ascomycota</taxon>
        <taxon>Pezizomycotina</taxon>
        <taxon>Sordariomycetes</taxon>
        <taxon>Sordariomycetidae</taxon>
        <taxon>Magnaporthales</taxon>
        <taxon>Pyriculariaceae</taxon>
        <taxon>Pyricularia</taxon>
    </lineage>
</organism>
<protein>
    <submittedName>
        <fullName evidence="1">Uncharacterized protein</fullName>
    </submittedName>
</protein>
<dbReference type="EMBL" id="JH793350">
    <property type="protein sequence ID" value="ELQ41393.1"/>
    <property type="molecule type" value="Genomic_DNA"/>
</dbReference>
<gene>
    <name evidence="1" type="ORF">OOU_Y34scaffold00283g87</name>
</gene>
<dbReference type="AlphaFoldDB" id="A0AA97PNZ7"/>